<dbReference type="PANTHER" id="PTHR12100:SF0">
    <property type="entry name" value="EXOCYST COMPLEX COMPONENT 5"/>
    <property type="match status" value="1"/>
</dbReference>
<gene>
    <name evidence="2" type="ORF">MNEG_12647</name>
</gene>
<dbReference type="STRING" id="145388.A0A0D2M1I3"/>
<feature type="domain" description="Exocyst complex component Sec10-like alpha-helical bundle" evidence="1">
    <location>
        <begin position="13"/>
        <end position="247"/>
    </location>
</feature>
<protein>
    <submittedName>
        <fullName evidence="2">Exocyst complex component 5</fullName>
    </submittedName>
</protein>
<evidence type="ECO:0000313" key="3">
    <source>
        <dbReference type="Proteomes" id="UP000054498"/>
    </source>
</evidence>
<dbReference type="AlphaFoldDB" id="A0A0D2M1I3"/>
<dbReference type="Proteomes" id="UP000054498">
    <property type="component" value="Unassembled WGS sequence"/>
</dbReference>
<dbReference type="GO" id="GO:0006887">
    <property type="term" value="P:exocytosis"/>
    <property type="evidence" value="ECO:0007669"/>
    <property type="project" value="TreeGrafter"/>
</dbReference>
<sequence length="267" mass="28482">MGLGSINRSSSTQMAQTFVNDRIRRVLEAAHLVSQITSDAQAHFESAVLPAVAPSVADHGAAAGALLALLRAAEDGVTAVLRRAVDVFITQLERVLYSEQRRADFVPRDDALSFDRPTSACLMGTGMLSALGAAAHDTLEGPNLTALLSEVGRRTHAVLLQHMGRYTYSPTGALKWKKDVAEYAEALGAYGVPAVDEEMAALQQTVNVLVVAPESLMGLVNGSLRMAHRDALRVISLREDFKTAKVDGKTLGQLFSGAVEGVMSIRV</sequence>
<evidence type="ECO:0000313" key="2">
    <source>
        <dbReference type="EMBL" id="KIY95316.1"/>
    </source>
</evidence>
<name>A0A0D2M1I3_9CHLO</name>
<dbReference type="Pfam" id="PF07393">
    <property type="entry name" value="Sec10_HB"/>
    <property type="match status" value="1"/>
</dbReference>
<dbReference type="GO" id="GO:0006893">
    <property type="term" value="P:Golgi to plasma membrane transport"/>
    <property type="evidence" value="ECO:0007669"/>
    <property type="project" value="TreeGrafter"/>
</dbReference>
<dbReference type="OrthoDB" id="125856at2759"/>
<dbReference type="RefSeq" id="XP_013894336.1">
    <property type="nucleotide sequence ID" value="XM_014038882.1"/>
</dbReference>
<dbReference type="EMBL" id="KK103572">
    <property type="protein sequence ID" value="KIY95316.1"/>
    <property type="molecule type" value="Genomic_DNA"/>
</dbReference>
<evidence type="ECO:0000259" key="1">
    <source>
        <dbReference type="Pfam" id="PF07393"/>
    </source>
</evidence>
<keyword evidence="3" id="KW-1185">Reference proteome</keyword>
<reference evidence="2 3" key="1">
    <citation type="journal article" date="2013" name="BMC Genomics">
        <title>Reconstruction of the lipid metabolism for the microalga Monoraphidium neglectum from its genome sequence reveals characteristics suitable for biofuel production.</title>
        <authorList>
            <person name="Bogen C."/>
            <person name="Al-Dilaimi A."/>
            <person name="Albersmeier A."/>
            <person name="Wichmann J."/>
            <person name="Grundmann M."/>
            <person name="Rupp O."/>
            <person name="Lauersen K.J."/>
            <person name="Blifernez-Klassen O."/>
            <person name="Kalinowski J."/>
            <person name="Goesmann A."/>
            <person name="Mussgnug J.H."/>
            <person name="Kruse O."/>
        </authorList>
    </citation>
    <scope>NUCLEOTIDE SEQUENCE [LARGE SCALE GENOMIC DNA]</scope>
    <source>
        <strain evidence="2 3">SAG 48.87</strain>
    </source>
</reference>
<dbReference type="InterPro" id="IPR048627">
    <property type="entry name" value="Sec10_HB"/>
</dbReference>
<organism evidence="2 3">
    <name type="scientific">Monoraphidium neglectum</name>
    <dbReference type="NCBI Taxonomy" id="145388"/>
    <lineage>
        <taxon>Eukaryota</taxon>
        <taxon>Viridiplantae</taxon>
        <taxon>Chlorophyta</taxon>
        <taxon>core chlorophytes</taxon>
        <taxon>Chlorophyceae</taxon>
        <taxon>CS clade</taxon>
        <taxon>Sphaeropleales</taxon>
        <taxon>Selenastraceae</taxon>
        <taxon>Monoraphidium</taxon>
    </lineage>
</organism>
<accession>A0A0D2M1I3</accession>
<dbReference type="Gene3D" id="1.20.58.1970">
    <property type="match status" value="1"/>
</dbReference>
<dbReference type="GeneID" id="25730030"/>
<dbReference type="GO" id="GO:0000145">
    <property type="term" value="C:exocyst"/>
    <property type="evidence" value="ECO:0007669"/>
    <property type="project" value="TreeGrafter"/>
</dbReference>
<proteinExistence type="predicted"/>
<dbReference type="KEGG" id="mng:MNEG_12647"/>
<dbReference type="InterPro" id="IPR009976">
    <property type="entry name" value="Sec10-like"/>
</dbReference>
<dbReference type="PANTHER" id="PTHR12100">
    <property type="entry name" value="SEC10"/>
    <property type="match status" value="1"/>
</dbReference>